<evidence type="ECO:0000259" key="7">
    <source>
        <dbReference type="PROSITE" id="PS50949"/>
    </source>
</evidence>
<name>A0A371YNK4_9GAMM</name>
<keyword evidence="9" id="KW-0032">Aminotransferase</keyword>
<keyword evidence="6" id="KW-0175">Coiled coil</keyword>
<dbReference type="GO" id="GO:0003677">
    <property type="term" value="F:DNA binding"/>
    <property type="evidence" value="ECO:0007669"/>
    <property type="project" value="UniProtKB-KW"/>
</dbReference>
<dbReference type="GO" id="GO:0003700">
    <property type="term" value="F:DNA-binding transcription factor activity"/>
    <property type="evidence" value="ECO:0007669"/>
    <property type="project" value="InterPro"/>
</dbReference>
<dbReference type="SMART" id="SM00345">
    <property type="entry name" value="HTH_GNTR"/>
    <property type="match status" value="1"/>
</dbReference>
<evidence type="ECO:0000313" key="11">
    <source>
        <dbReference type="Proteomes" id="UP001595455"/>
    </source>
</evidence>
<reference evidence="11" key="3">
    <citation type="journal article" date="2019" name="Int. J. Syst. Evol. Microbiol.">
        <title>The Global Catalogue of Microorganisms (GCM) 10K type strain sequencing project: providing services to taxonomists for standard genome sequencing and annotation.</title>
        <authorList>
            <consortium name="The Broad Institute Genomics Platform"/>
            <consortium name="The Broad Institute Genome Sequencing Center for Infectious Disease"/>
            <person name="Wu L."/>
            <person name="Ma J."/>
        </authorList>
    </citation>
    <scope>NUCLEOTIDE SEQUENCE [LARGE SCALE GENOMIC DNA]</scope>
    <source>
        <strain evidence="11">KCTC 62575</strain>
    </source>
</reference>
<sequence length="470" mass="54297">MYKSEQLTLSLKHLIESGRWKPNEKLPSLRQQAQASGFSLITVMNAYQELEAQGLIYSKEKLGYFIAEDPNSLKIAKTVILNEKIEINSTVFRYLKSIQSKNIVPFGSAFPDSQLLYSPKLMQTLAQRAKHRLSYEQMPSLPPGNLELRKLIAQRYCMQDIPTDPSDIVITSGGLDALNLALQTLTKPDDYILLQETIFYGAWQAAEHFGLKVITIPEHPEHGLDLEAFKNAVSNYPIKVCLLMLNSHNPIGFTVSDEIKLQLAKLLQEHQIYLVEDDVYEELYFDHKKPLSMKYFDQHNLVLHCSSFSKILGAGFRIGWVHTGKFSESIQHLQLMSTLSVNSFIQNALMDYLSHRYYEKHLKTLRNTLKHLKNQYYQYLTERLPQTCKVHYYPSGYFLWITLPEHINSDLIYHEMLEYKVGVASGSLFYRTDQTPHHIRINCSFELNEHTQAALDQLIQQINTFDQSIL</sequence>
<dbReference type="EMBL" id="JBHRSF010000067">
    <property type="protein sequence ID" value="MFC2996389.1"/>
    <property type="molecule type" value="Genomic_DNA"/>
</dbReference>
<keyword evidence="3" id="KW-0805">Transcription regulation</keyword>
<comment type="similarity">
    <text evidence="1">In the C-terminal section; belongs to the class-I pyridoxal-phosphate-dependent aminotransferase family.</text>
</comment>
<reference evidence="8" key="4">
    <citation type="submission" date="2024-09" db="EMBL/GenBank/DDBJ databases">
        <authorList>
            <person name="Sun Q."/>
            <person name="Mori K."/>
        </authorList>
    </citation>
    <scope>NUCLEOTIDE SEQUENCE</scope>
    <source>
        <strain evidence="8">KCTC 62575</strain>
    </source>
</reference>
<dbReference type="PROSITE" id="PS50949">
    <property type="entry name" value="HTH_GNTR"/>
    <property type="match status" value="1"/>
</dbReference>
<dbReference type="Pfam" id="PF00155">
    <property type="entry name" value="Aminotran_1_2"/>
    <property type="match status" value="1"/>
</dbReference>
<dbReference type="Gene3D" id="3.40.640.10">
    <property type="entry name" value="Type I PLP-dependent aspartate aminotransferase-like (Major domain)"/>
    <property type="match status" value="1"/>
</dbReference>
<evidence type="ECO:0000256" key="6">
    <source>
        <dbReference type="SAM" id="Coils"/>
    </source>
</evidence>
<dbReference type="InterPro" id="IPR036390">
    <property type="entry name" value="WH_DNA-bd_sf"/>
</dbReference>
<protein>
    <submittedName>
        <fullName evidence="9">PLP-dependent aminotransferase family protein</fullName>
    </submittedName>
</protein>
<feature type="coiled-coil region" evidence="6">
    <location>
        <begin position="355"/>
        <end position="382"/>
    </location>
</feature>
<evidence type="ECO:0000313" key="8">
    <source>
        <dbReference type="EMBL" id="MFC2996389.1"/>
    </source>
</evidence>
<proteinExistence type="inferred from homology"/>
<dbReference type="Gene3D" id="1.10.10.10">
    <property type="entry name" value="Winged helix-like DNA-binding domain superfamily/Winged helix DNA-binding domain"/>
    <property type="match status" value="1"/>
</dbReference>
<keyword evidence="5" id="KW-0804">Transcription</keyword>
<dbReference type="Gene3D" id="3.90.1150.10">
    <property type="entry name" value="Aspartate Aminotransferase, domain 1"/>
    <property type="match status" value="1"/>
</dbReference>
<evidence type="ECO:0000256" key="1">
    <source>
        <dbReference type="ARBA" id="ARBA00005384"/>
    </source>
</evidence>
<reference evidence="8" key="1">
    <citation type="journal article" date="2014" name="Int. J. Syst. Evol. Microbiol.">
        <title>Complete genome of a new Firmicutes species belonging to the dominant human colonic microbiota ('Ruminococcus bicirculans') reveals two chromosomes and a selective capacity to utilize plant glucans.</title>
        <authorList>
            <consortium name="NISC Comparative Sequencing Program"/>
            <person name="Wegmann U."/>
            <person name="Louis P."/>
            <person name="Goesmann A."/>
            <person name="Henrissat B."/>
            <person name="Duncan S.H."/>
            <person name="Flint H.J."/>
        </authorList>
    </citation>
    <scope>NUCLEOTIDE SEQUENCE</scope>
    <source>
        <strain evidence="8">KCTC 62575</strain>
    </source>
</reference>
<dbReference type="GO" id="GO:0008483">
    <property type="term" value="F:transaminase activity"/>
    <property type="evidence" value="ECO:0007669"/>
    <property type="project" value="UniProtKB-KW"/>
</dbReference>
<dbReference type="SUPFAM" id="SSF46785">
    <property type="entry name" value="Winged helix' DNA-binding domain"/>
    <property type="match status" value="1"/>
</dbReference>
<dbReference type="AlphaFoldDB" id="A0A371YNK4"/>
<dbReference type="Pfam" id="PF00392">
    <property type="entry name" value="GntR"/>
    <property type="match status" value="1"/>
</dbReference>
<dbReference type="GO" id="GO:0030170">
    <property type="term" value="F:pyridoxal phosphate binding"/>
    <property type="evidence" value="ECO:0007669"/>
    <property type="project" value="InterPro"/>
</dbReference>
<dbReference type="EMBL" id="PYIX02000023">
    <property type="protein sequence ID" value="RFC83048.1"/>
    <property type="molecule type" value="Genomic_DNA"/>
</dbReference>
<dbReference type="Proteomes" id="UP001595455">
    <property type="component" value="Unassembled WGS sequence"/>
</dbReference>
<gene>
    <name evidence="8" type="ORF">ACFODO_14175</name>
    <name evidence="9" type="ORF">C9E89_013405</name>
</gene>
<evidence type="ECO:0000256" key="5">
    <source>
        <dbReference type="ARBA" id="ARBA00023163"/>
    </source>
</evidence>
<feature type="domain" description="HTH gntR-type" evidence="7">
    <location>
        <begin position="1"/>
        <end position="69"/>
    </location>
</feature>
<keyword evidence="4" id="KW-0238">DNA-binding</keyword>
<dbReference type="Proteomes" id="UP000240957">
    <property type="component" value="Unassembled WGS sequence"/>
</dbReference>
<dbReference type="PANTHER" id="PTHR46577:SF2">
    <property type="entry name" value="TRANSCRIPTIONAL REGULATORY PROTEIN"/>
    <property type="match status" value="1"/>
</dbReference>
<dbReference type="RefSeq" id="WP_107008893.1">
    <property type="nucleotide sequence ID" value="NZ_JBHRSF010000067.1"/>
</dbReference>
<dbReference type="PANTHER" id="PTHR46577">
    <property type="entry name" value="HTH-TYPE TRANSCRIPTIONAL REGULATORY PROTEIN GABR"/>
    <property type="match status" value="1"/>
</dbReference>
<comment type="caution">
    <text evidence="9">The sequence shown here is derived from an EMBL/GenBank/DDBJ whole genome shotgun (WGS) entry which is preliminary data.</text>
</comment>
<reference evidence="9 10" key="2">
    <citation type="submission" date="2018-08" db="EMBL/GenBank/DDBJ databases">
        <title>The draft genome of Acinetobacter sichuanensis strain WCHAc060041.</title>
        <authorList>
            <person name="Qin J."/>
            <person name="Feng Y."/>
            <person name="Zong Z."/>
        </authorList>
    </citation>
    <scope>NUCLEOTIDE SEQUENCE [LARGE SCALE GENOMIC DNA]</scope>
    <source>
        <strain evidence="9 10">WCHAc060041</strain>
    </source>
</reference>
<accession>A0A371YNK4</accession>
<dbReference type="CDD" id="cd07377">
    <property type="entry name" value="WHTH_GntR"/>
    <property type="match status" value="1"/>
</dbReference>
<dbReference type="InterPro" id="IPR015424">
    <property type="entry name" value="PyrdxlP-dep_Trfase"/>
</dbReference>
<dbReference type="InterPro" id="IPR000524">
    <property type="entry name" value="Tscrpt_reg_HTH_GntR"/>
</dbReference>
<dbReference type="CDD" id="cd00609">
    <property type="entry name" value="AAT_like"/>
    <property type="match status" value="1"/>
</dbReference>
<dbReference type="OrthoDB" id="9804020at2"/>
<keyword evidence="9" id="KW-0808">Transferase</keyword>
<evidence type="ECO:0000256" key="4">
    <source>
        <dbReference type="ARBA" id="ARBA00023125"/>
    </source>
</evidence>
<dbReference type="InterPro" id="IPR051446">
    <property type="entry name" value="HTH_trans_reg/aminotransferase"/>
</dbReference>
<dbReference type="InterPro" id="IPR004839">
    <property type="entry name" value="Aminotransferase_I/II_large"/>
</dbReference>
<keyword evidence="2" id="KW-0663">Pyridoxal phosphate</keyword>
<dbReference type="InterPro" id="IPR015422">
    <property type="entry name" value="PyrdxlP-dep_Trfase_small"/>
</dbReference>
<evidence type="ECO:0000313" key="9">
    <source>
        <dbReference type="EMBL" id="RFC83048.1"/>
    </source>
</evidence>
<organism evidence="9 10">
    <name type="scientific">Acinetobacter sichuanensis</name>
    <dbReference type="NCBI Taxonomy" id="2136183"/>
    <lineage>
        <taxon>Bacteria</taxon>
        <taxon>Pseudomonadati</taxon>
        <taxon>Pseudomonadota</taxon>
        <taxon>Gammaproteobacteria</taxon>
        <taxon>Moraxellales</taxon>
        <taxon>Moraxellaceae</taxon>
        <taxon>Acinetobacter</taxon>
    </lineage>
</organism>
<evidence type="ECO:0000313" key="10">
    <source>
        <dbReference type="Proteomes" id="UP000240957"/>
    </source>
</evidence>
<dbReference type="InterPro" id="IPR015421">
    <property type="entry name" value="PyrdxlP-dep_Trfase_major"/>
</dbReference>
<dbReference type="SUPFAM" id="SSF53383">
    <property type="entry name" value="PLP-dependent transferases"/>
    <property type="match status" value="1"/>
</dbReference>
<keyword evidence="11" id="KW-1185">Reference proteome</keyword>
<dbReference type="InterPro" id="IPR036388">
    <property type="entry name" value="WH-like_DNA-bd_sf"/>
</dbReference>
<evidence type="ECO:0000256" key="2">
    <source>
        <dbReference type="ARBA" id="ARBA00022898"/>
    </source>
</evidence>
<evidence type="ECO:0000256" key="3">
    <source>
        <dbReference type="ARBA" id="ARBA00023015"/>
    </source>
</evidence>